<name>A0A6M3LGG7_9ZZZZ</name>
<sequence>MSEEKVLINQDVLKSDEEGTWTELKGTKRGEICIIDFFTQMVIEENAYQVRAGTVTTAITADEAITDAAAEMAAVALAGTTIMPCEVWVTRNNDGGDSVEVAAKSVGATTMSGGTAYVPLNLFIGGKVAITKAMHAAAGGVTVATELDTTTRQHFHVTNEFAVDSGAERTQIVRLYPSRHISGVGAQGNPIIWHPAILPILKGNACFYVQIASATTAPGYFAHFDFIELPTTSVV</sequence>
<reference evidence="1" key="1">
    <citation type="submission" date="2020-03" db="EMBL/GenBank/DDBJ databases">
        <title>The deep terrestrial virosphere.</title>
        <authorList>
            <person name="Holmfeldt K."/>
            <person name="Nilsson E."/>
            <person name="Simone D."/>
            <person name="Lopez-Fernandez M."/>
            <person name="Wu X."/>
            <person name="de Brujin I."/>
            <person name="Lundin D."/>
            <person name="Andersson A."/>
            <person name="Bertilsson S."/>
            <person name="Dopson M."/>
        </authorList>
    </citation>
    <scope>NUCLEOTIDE SEQUENCE</scope>
    <source>
        <strain evidence="1">MM415B04067</strain>
    </source>
</reference>
<gene>
    <name evidence="1" type="ORF">MM415B04067_0007</name>
</gene>
<organism evidence="1">
    <name type="scientific">viral metagenome</name>
    <dbReference type="NCBI Taxonomy" id="1070528"/>
    <lineage>
        <taxon>unclassified sequences</taxon>
        <taxon>metagenomes</taxon>
        <taxon>organismal metagenomes</taxon>
    </lineage>
</organism>
<protein>
    <submittedName>
        <fullName evidence="1">Uncharacterized protein</fullName>
    </submittedName>
</protein>
<evidence type="ECO:0000313" key="1">
    <source>
        <dbReference type="EMBL" id="QJA93940.1"/>
    </source>
</evidence>
<proteinExistence type="predicted"/>
<accession>A0A6M3LGG7</accession>
<dbReference type="AlphaFoldDB" id="A0A6M3LGG7"/>
<dbReference type="EMBL" id="MT143189">
    <property type="protein sequence ID" value="QJA93940.1"/>
    <property type="molecule type" value="Genomic_DNA"/>
</dbReference>